<evidence type="ECO:0000313" key="3">
    <source>
        <dbReference type="Proteomes" id="UP000240971"/>
    </source>
</evidence>
<dbReference type="AlphaFoldDB" id="A0A2P8HFJ8"/>
<accession>A0A2P8HFJ8</accession>
<gene>
    <name evidence="2" type="ORF">CLV51_105362</name>
</gene>
<comment type="caution">
    <text evidence="2">The sequence shown here is derived from an EMBL/GenBank/DDBJ whole genome shotgun (WGS) entry which is preliminary data.</text>
</comment>
<dbReference type="EMBL" id="PYAW01000005">
    <property type="protein sequence ID" value="PSL44987.1"/>
    <property type="molecule type" value="Genomic_DNA"/>
</dbReference>
<dbReference type="PANTHER" id="PTHR41773:SF1">
    <property type="entry name" value="RELA_SPOT DOMAIN-CONTAINING PROTEIN"/>
    <property type="match status" value="1"/>
</dbReference>
<dbReference type="SUPFAM" id="SSF81301">
    <property type="entry name" value="Nucleotidyltransferase"/>
    <property type="match status" value="1"/>
</dbReference>
<evidence type="ECO:0000313" key="2">
    <source>
        <dbReference type="EMBL" id="PSL44987.1"/>
    </source>
</evidence>
<evidence type="ECO:0000259" key="1">
    <source>
        <dbReference type="SMART" id="SM00954"/>
    </source>
</evidence>
<dbReference type="CDD" id="cd05399">
    <property type="entry name" value="NT_Rel-Spo_like"/>
    <property type="match status" value="1"/>
</dbReference>
<reference evidence="2 3" key="1">
    <citation type="submission" date="2018-03" db="EMBL/GenBank/DDBJ databases">
        <title>Genomic Encyclopedia of Archaeal and Bacterial Type Strains, Phase II (KMG-II): from individual species to whole genera.</title>
        <authorList>
            <person name="Goeker M."/>
        </authorList>
    </citation>
    <scope>NUCLEOTIDE SEQUENCE [LARGE SCALE GENOMIC DNA]</scope>
    <source>
        <strain evidence="2 3">DSM 24859</strain>
    </source>
</reference>
<protein>
    <submittedName>
        <fullName evidence="2">RelA/SpoT family protein</fullName>
    </submittedName>
</protein>
<dbReference type="Gene3D" id="3.30.460.10">
    <property type="entry name" value="Beta Polymerase, domain 2"/>
    <property type="match status" value="1"/>
</dbReference>
<name>A0A2P8HFJ8_CHINA</name>
<proteinExistence type="predicted"/>
<feature type="domain" description="RelA/SpoT" evidence="1">
    <location>
        <begin position="35"/>
        <end position="163"/>
    </location>
</feature>
<organism evidence="2 3">
    <name type="scientific">Chitinophaga niastensis</name>
    <dbReference type="NCBI Taxonomy" id="536980"/>
    <lineage>
        <taxon>Bacteria</taxon>
        <taxon>Pseudomonadati</taxon>
        <taxon>Bacteroidota</taxon>
        <taxon>Chitinophagia</taxon>
        <taxon>Chitinophagales</taxon>
        <taxon>Chitinophagaceae</taxon>
        <taxon>Chitinophaga</taxon>
    </lineage>
</organism>
<dbReference type="RefSeq" id="WP_106530403.1">
    <property type="nucleotide sequence ID" value="NZ_PYAW01000005.1"/>
</dbReference>
<dbReference type="Proteomes" id="UP000240971">
    <property type="component" value="Unassembled WGS sequence"/>
</dbReference>
<keyword evidence="3" id="KW-1185">Reference proteome</keyword>
<dbReference type="GO" id="GO:0015969">
    <property type="term" value="P:guanosine tetraphosphate metabolic process"/>
    <property type="evidence" value="ECO:0007669"/>
    <property type="project" value="InterPro"/>
</dbReference>
<dbReference type="OrthoDB" id="656667at2"/>
<dbReference type="SMART" id="SM00954">
    <property type="entry name" value="RelA_SpoT"/>
    <property type="match status" value="1"/>
</dbReference>
<sequence>MKIEMGPTEERLIQSLANDISDLLNSTGIFNRVFQRLKSSSSIEKKINNKKNQYDNNKKKMQDIFGIRVTVYFADDEELAINLLKNKYIELPDDHSIDKFDDDRFGPTRCNMIFRLPNVYSESSQVFNHTYIDNTFEVQFRTVFSEGWHEIEHDLRYKCKGDWVAENGLSRQLNRQFAVLQSCDWTLLKVFDELAYKKYKNSEWSSLFRNVVRIRFSNTDFSSEVKDYLNTNRKMAKNLLKIDRIKLLSSLSQLTLKIQFSMDLVLFVLNRIHFQNEGIKSLESEIVRQILDNSFSDEKRIFEQKTYIM</sequence>
<dbReference type="Pfam" id="PF04607">
    <property type="entry name" value="RelA_SpoT"/>
    <property type="match status" value="1"/>
</dbReference>
<dbReference type="PANTHER" id="PTHR41773">
    <property type="entry name" value="GTP PYROPHOSPHATASE-RELATED"/>
    <property type="match status" value="1"/>
</dbReference>
<dbReference type="InterPro" id="IPR007685">
    <property type="entry name" value="RelA_SpoT"/>
</dbReference>
<dbReference type="InterPro" id="IPR043519">
    <property type="entry name" value="NT_sf"/>
</dbReference>